<reference evidence="1 2" key="1">
    <citation type="journal article" date="2019" name="Nat. Ecol. Evol.">
        <title>Megaphylogeny resolves global patterns of mushroom evolution.</title>
        <authorList>
            <person name="Varga T."/>
            <person name="Krizsan K."/>
            <person name="Foldi C."/>
            <person name="Dima B."/>
            <person name="Sanchez-Garcia M."/>
            <person name="Sanchez-Ramirez S."/>
            <person name="Szollosi G.J."/>
            <person name="Szarkandi J.G."/>
            <person name="Papp V."/>
            <person name="Albert L."/>
            <person name="Andreopoulos W."/>
            <person name="Angelini C."/>
            <person name="Antonin V."/>
            <person name="Barry K.W."/>
            <person name="Bougher N.L."/>
            <person name="Buchanan P."/>
            <person name="Buyck B."/>
            <person name="Bense V."/>
            <person name="Catcheside P."/>
            <person name="Chovatia M."/>
            <person name="Cooper J."/>
            <person name="Damon W."/>
            <person name="Desjardin D."/>
            <person name="Finy P."/>
            <person name="Geml J."/>
            <person name="Haridas S."/>
            <person name="Hughes K."/>
            <person name="Justo A."/>
            <person name="Karasinski D."/>
            <person name="Kautmanova I."/>
            <person name="Kiss B."/>
            <person name="Kocsube S."/>
            <person name="Kotiranta H."/>
            <person name="LaButti K.M."/>
            <person name="Lechner B.E."/>
            <person name="Liimatainen K."/>
            <person name="Lipzen A."/>
            <person name="Lukacs Z."/>
            <person name="Mihaltcheva S."/>
            <person name="Morgado L.N."/>
            <person name="Niskanen T."/>
            <person name="Noordeloos M.E."/>
            <person name="Ohm R.A."/>
            <person name="Ortiz-Santana B."/>
            <person name="Ovrebo C."/>
            <person name="Racz N."/>
            <person name="Riley R."/>
            <person name="Savchenko A."/>
            <person name="Shiryaev A."/>
            <person name="Soop K."/>
            <person name="Spirin V."/>
            <person name="Szebenyi C."/>
            <person name="Tomsovsky M."/>
            <person name="Tulloss R.E."/>
            <person name="Uehling J."/>
            <person name="Grigoriev I.V."/>
            <person name="Vagvolgyi C."/>
            <person name="Papp T."/>
            <person name="Martin F.M."/>
            <person name="Miettinen O."/>
            <person name="Hibbett D.S."/>
            <person name="Nagy L.G."/>
        </authorList>
    </citation>
    <scope>NUCLEOTIDE SEQUENCE [LARGE SCALE GENOMIC DNA]</scope>
    <source>
        <strain evidence="1 2">NL-1719</strain>
    </source>
</reference>
<dbReference type="EMBL" id="ML208379">
    <property type="protein sequence ID" value="TFK67306.1"/>
    <property type="molecule type" value="Genomic_DNA"/>
</dbReference>
<accession>A0ACD3APR8</accession>
<keyword evidence="2" id="KW-1185">Reference proteome</keyword>
<evidence type="ECO:0000313" key="1">
    <source>
        <dbReference type="EMBL" id="TFK67306.1"/>
    </source>
</evidence>
<sequence>MTHSQEPYDVNFCFPVPRSLESERVRLEPFVPSVHPPTFWELSSPHPELYDYLPFGPFESVDQFISTFIKARIQPNHGTILFAVFDKVELSPSLTPKPPSSNSGDAPSSYPMAGLLGFLNTSVHNRCTEIGFVITLPKYQRTHVTSNAVGLLLQYTLDPPSLGGLGLRRVVWQANALNLASIRAAEKMGFKREATLRWDRALPPGKEKGGESVGTGNLDVTPHGIRIRVTKREGDAKKDWVGRHTAMLSLCWDDWENGGREHVEAIIARPRGN</sequence>
<dbReference type="Proteomes" id="UP000308600">
    <property type="component" value="Unassembled WGS sequence"/>
</dbReference>
<evidence type="ECO:0000313" key="2">
    <source>
        <dbReference type="Proteomes" id="UP000308600"/>
    </source>
</evidence>
<organism evidence="1 2">
    <name type="scientific">Pluteus cervinus</name>
    <dbReference type="NCBI Taxonomy" id="181527"/>
    <lineage>
        <taxon>Eukaryota</taxon>
        <taxon>Fungi</taxon>
        <taxon>Dikarya</taxon>
        <taxon>Basidiomycota</taxon>
        <taxon>Agaricomycotina</taxon>
        <taxon>Agaricomycetes</taxon>
        <taxon>Agaricomycetidae</taxon>
        <taxon>Agaricales</taxon>
        <taxon>Pluteineae</taxon>
        <taxon>Pluteaceae</taxon>
        <taxon>Pluteus</taxon>
    </lineage>
</organism>
<gene>
    <name evidence="1" type="ORF">BDN72DRAFT_799087</name>
</gene>
<proteinExistence type="predicted"/>
<name>A0ACD3APR8_9AGAR</name>
<protein>
    <submittedName>
        <fullName evidence="1">Uncharacterized protein</fullName>
    </submittedName>
</protein>